<evidence type="ECO:0000313" key="3">
    <source>
        <dbReference type="EMBL" id="GAA1257334.1"/>
    </source>
</evidence>
<feature type="region of interest" description="Disordered" evidence="1">
    <location>
        <begin position="69"/>
        <end position="102"/>
    </location>
</feature>
<comment type="caution">
    <text evidence="3">The sequence shown here is derived from an EMBL/GenBank/DDBJ whole genome shotgun (WGS) entry which is preliminary data.</text>
</comment>
<dbReference type="EMBL" id="BAAALF010000123">
    <property type="protein sequence ID" value="GAA1257120.1"/>
    <property type="molecule type" value="Genomic_DNA"/>
</dbReference>
<sequence>MDAEVLSERELAAVAADTVRATALGLEKVAGTAELAALRWQALEQLRPGTVTALDVHVKPAPWCGHACPVVQHDQDSDDRPARHDDQPAAQPVRPPLADHGG</sequence>
<proteinExistence type="predicted"/>
<dbReference type="RefSeq" id="WP_344444655.1">
    <property type="nucleotide sequence ID" value="NZ_BAAALF010000123.1"/>
</dbReference>
<dbReference type="EMBL" id="BAAALF010000123">
    <property type="protein sequence ID" value="GAA1257334.1"/>
    <property type="molecule type" value="Genomic_DNA"/>
</dbReference>
<evidence type="ECO:0000313" key="4">
    <source>
        <dbReference type="Proteomes" id="UP001500037"/>
    </source>
</evidence>
<feature type="compositionally biased region" description="Basic and acidic residues" evidence="1">
    <location>
        <begin position="73"/>
        <end position="87"/>
    </location>
</feature>
<accession>A0ABN1WQP5</accession>
<organism evidence="3 4">
    <name type="scientific">Kitasatospora nipponensis</name>
    <dbReference type="NCBI Taxonomy" id="258049"/>
    <lineage>
        <taxon>Bacteria</taxon>
        <taxon>Bacillati</taxon>
        <taxon>Actinomycetota</taxon>
        <taxon>Actinomycetes</taxon>
        <taxon>Kitasatosporales</taxon>
        <taxon>Streptomycetaceae</taxon>
        <taxon>Kitasatospora</taxon>
    </lineage>
</organism>
<evidence type="ECO:0000313" key="2">
    <source>
        <dbReference type="EMBL" id="GAA1257120.1"/>
    </source>
</evidence>
<keyword evidence="4" id="KW-1185">Reference proteome</keyword>
<evidence type="ECO:0000256" key="1">
    <source>
        <dbReference type="SAM" id="MobiDB-lite"/>
    </source>
</evidence>
<dbReference type="Proteomes" id="UP001500037">
    <property type="component" value="Unassembled WGS sequence"/>
</dbReference>
<reference evidence="3" key="2">
    <citation type="submission" date="2023-12" db="EMBL/GenBank/DDBJ databases">
        <authorList>
            <person name="Sun Q."/>
            <person name="Inoue M."/>
        </authorList>
    </citation>
    <scope>NUCLEOTIDE SEQUENCE</scope>
    <source>
        <strain evidence="3">JCM 13004</strain>
    </source>
</reference>
<gene>
    <name evidence="2" type="ORF">GCM10009665_54360</name>
    <name evidence="3" type="ORF">GCM10009665_54680</name>
</gene>
<name>A0ABN1WQP5_9ACTN</name>
<reference evidence="3 4" key="1">
    <citation type="journal article" date="2019" name="Int. J. Syst. Evol. Microbiol.">
        <title>The Global Catalogue of Microorganisms (GCM) 10K type strain sequencing project: providing services to taxonomists for standard genome sequencing and annotation.</title>
        <authorList>
            <consortium name="The Broad Institute Genomics Platform"/>
            <consortium name="The Broad Institute Genome Sequencing Center for Infectious Disease"/>
            <person name="Wu L."/>
            <person name="Ma J."/>
        </authorList>
    </citation>
    <scope>NUCLEOTIDE SEQUENCE [LARGE SCALE GENOMIC DNA]</scope>
    <source>
        <strain evidence="3 4">JCM 13004</strain>
    </source>
</reference>
<protein>
    <submittedName>
        <fullName evidence="3">Uncharacterized protein</fullName>
    </submittedName>
</protein>